<evidence type="ECO:0000313" key="2">
    <source>
        <dbReference type="Proteomes" id="UP000266568"/>
    </source>
</evidence>
<proteinExistence type="predicted"/>
<protein>
    <submittedName>
        <fullName evidence="1">Uncharacterized protein</fullName>
    </submittedName>
</protein>
<dbReference type="AlphaFoldDB" id="A0A397PAZ0"/>
<evidence type="ECO:0000313" key="1">
    <source>
        <dbReference type="EMBL" id="RIA46746.1"/>
    </source>
</evidence>
<accession>A0A397PAZ0</accession>
<name>A0A397PAZ0_9SPHN</name>
<keyword evidence="2" id="KW-1185">Reference proteome</keyword>
<reference evidence="1 2" key="1">
    <citation type="submission" date="2018-08" db="EMBL/GenBank/DDBJ databases">
        <title>Genomic Encyclopedia of Type Strains, Phase IV (KMG-IV): sequencing the most valuable type-strain genomes for metagenomic binning, comparative biology and taxonomic classification.</title>
        <authorList>
            <person name="Goeker M."/>
        </authorList>
    </citation>
    <scope>NUCLEOTIDE SEQUENCE [LARGE SCALE GENOMIC DNA]</scope>
    <source>
        <strain evidence="1 2">DSM 25527</strain>
    </source>
</reference>
<sequence length="67" mass="7596">MRYCGGMDDQFNRIRIVARLAAAWLSNPRTVAGETRGYPEQVFATRHTVGTRGGEIRPNPGYARSRW</sequence>
<comment type="caution">
    <text evidence="1">The sequence shown here is derived from an EMBL/GenBank/DDBJ whole genome shotgun (WGS) entry which is preliminary data.</text>
</comment>
<dbReference type="EMBL" id="QXDC01000002">
    <property type="protein sequence ID" value="RIA46746.1"/>
    <property type="molecule type" value="Genomic_DNA"/>
</dbReference>
<organism evidence="1 2">
    <name type="scientific">Hephaestia caeni</name>
    <dbReference type="NCBI Taxonomy" id="645617"/>
    <lineage>
        <taxon>Bacteria</taxon>
        <taxon>Pseudomonadati</taxon>
        <taxon>Pseudomonadota</taxon>
        <taxon>Alphaproteobacteria</taxon>
        <taxon>Sphingomonadales</taxon>
        <taxon>Sphingomonadaceae</taxon>
        <taxon>Hephaestia</taxon>
    </lineage>
</organism>
<gene>
    <name evidence="1" type="ORF">DFR49_1301</name>
</gene>
<dbReference type="Proteomes" id="UP000266568">
    <property type="component" value="Unassembled WGS sequence"/>
</dbReference>